<dbReference type="AlphaFoldDB" id="A0A183ACS3"/>
<protein>
    <submittedName>
        <fullName evidence="3">DUF3421 domain-containing protein</fullName>
    </submittedName>
</protein>
<dbReference type="InterPro" id="IPR006616">
    <property type="entry name" value="DM9_repeat"/>
</dbReference>
<proteinExistence type="predicted"/>
<evidence type="ECO:0000313" key="3">
    <source>
        <dbReference type="WBParaSite" id="ECPE_0000477001-mRNA-1"/>
    </source>
</evidence>
<name>A0A183ACS3_9TREM</name>
<dbReference type="PANTHER" id="PTHR31649:SF1">
    <property type="entry name" value="FARNESOIC ACID O-METHYL TRANSFERASE DOMAIN-CONTAINING PROTEIN"/>
    <property type="match status" value="1"/>
</dbReference>
<dbReference type="Pfam" id="PF11901">
    <property type="entry name" value="DM9"/>
    <property type="match status" value="1"/>
</dbReference>
<accession>A0A183ACS3</accession>
<evidence type="ECO:0000313" key="2">
    <source>
        <dbReference type="Proteomes" id="UP000272942"/>
    </source>
</evidence>
<dbReference type="OrthoDB" id="1925699at2759"/>
<gene>
    <name evidence="1" type="ORF">ECPE_LOCUS4758</name>
</gene>
<dbReference type="SMART" id="SM00696">
    <property type="entry name" value="DM9"/>
    <property type="match status" value="2"/>
</dbReference>
<dbReference type="Proteomes" id="UP000272942">
    <property type="component" value="Unassembled WGS sequence"/>
</dbReference>
<reference evidence="3" key="1">
    <citation type="submission" date="2016-06" db="UniProtKB">
        <authorList>
            <consortium name="WormBaseParasite"/>
        </authorList>
    </citation>
    <scope>IDENTIFICATION</scope>
</reference>
<dbReference type="EMBL" id="UZAN01041608">
    <property type="protein sequence ID" value="VDP73553.1"/>
    <property type="molecule type" value="Genomic_DNA"/>
</dbReference>
<dbReference type="WBParaSite" id="ECPE_0000477001-mRNA-1">
    <property type="protein sequence ID" value="ECPE_0000477001-mRNA-1"/>
    <property type="gene ID" value="ECPE_0000477001"/>
</dbReference>
<keyword evidence="2" id="KW-1185">Reference proteome</keyword>
<sequence>MAKVEGGYQMTLSWVPLHEKHLPSNAVCAGDNVYVGRGMMGSEMVPGKYVQGHSTLYVPYGGQEVSVHHPEILCVTGQGYGQFYTWEFARDGNVPNSSVCAAIAGDGNPVFVARGRVQGEVCVGKMHAGHNSAYFPWGGQEIPMREYEVLVWRKKN</sequence>
<dbReference type="PANTHER" id="PTHR31649">
    <property type="entry name" value="AGAP009604-PA"/>
    <property type="match status" value="1"/>
</dbReference>
<evidence type="ECO:0000313" key="1">
    <source>
        <dbReference type="EMBL" id="VDP73553.1"/>
    </source>
</evidence>
<organism evidence="3">
    <name type="scientific">Echinostoma caproni</name>
    <dbReference type="NCBI Taxonomy" id="27848"/>
    <lineage>
        <taxon>Eukaryota</taxon>
        <taxon>Metazoa</taxon>
        <taxon>Spiralia</taxon>
        <taxon>Lophotrochozoa</taxon>
        <taxon>Platyhelminthes</taxon>
        <taxon>Trematoda</taxon>
        <taxon>Digenea</taxon>
        <taxon>Plagiorchiida</taxon>
        <taxon>Echinostomata</taxon>
        <taxon>Echinostomatoidea</taxon>
        <taxon>Echinostomatidae</taxon>
        <taxon>Echinostoma</taxon>
    </lineage>
</organism>
<reference evidence="1 2" key="2">
    <citation type="submission" date="2018-11" db="EMBL/GenBank/DDBJ databases">
        <authorList>
            <consortium name="Pathogen Informatics"/>
        </authorList>
    </citation>
    <scope>NUCLEOTIDE SEQUENCE [LARGE SCALE GENOMIC DNA]</scope>
    <source>
        <strain evidence="1 2">Egypt</strain>
    </source>
</reference>